<dbReference type="GO" id="GO:0005524">
    <property type="term" value="F:ATP binding"/>
    <property type="evidence" value="ECO:0007669"/>
    <property type="project" value="UniProtKB-KW"/>
</dbReference>
<comment type="caution">
    <text evidence="4">The sequence shown here is derived from an EMBL/GenBank/DDBJ whole genome shotgun (WGS) entry which is preliminary data.</text>
</comment>
<evidence type="ECO:0000313" key="5">
    <source>
        <dbReference type="Proteomes" id="UP000610558"/>
    </source>
</evidence>
<dbReference type="InterPro" id="IPR036597">
    <property type="entry name" value="Fido-like_dom_sf"/>
</dbReference>
<gene>
    <name evidence="4" type="ORF">IB286_13855</name>
</gene>
<dbReference type="Gene3D" id="1.10.3290.10">
    <property type="entry name" value="Fido-like domain"/>
    <property type="match status" value="1"/>
</dbReference>
<dbReference type="PANTHER" id="PTHR13504">
    <property type="entry name" value="FIDO DOMAIN-CONTAINING PROTEIN DDB_G0283145"/>
    <property type="match status" value="1"/>
</dbReference>
<keyword evidence="2" id="KW-0547">Nucleotide-binding</keyword>
<evidence type="ECO:0000256" key="2">
    <source>
        <dbReference type="PIRSR" id="PIRSR640198-2"/>
    </source>
</evidence>
<feature type="domain" description="Fido" evidence="3">
    <location>
        <begin position="258"/>
        <end position="402"/>
    </location>
</feature>
<dbReference type="Proteomes" id="UP000610558">
    <property type="component" value="Unassembled WGS sequence"/>
</dbReference>
<keyword evidence="2" id="KW-0067">ATP-binding</keyword>
<dbReference type="PROSITE" id="PS51459">
    <property type="entry name" value="FIDO"/>
    <property type="match status" value="1"/>
</dbReference>
<proteinExistence type="predicted"/>
<protein>
    <submittedName>
        <fullName evidence="4">Fic family protein</fullName>
    </submittedName>
</protein>
<evidence type="ECO:0000313" key="4">
    <source>
        <dbReference type="EMBL" id="MBD2860085.1"/>
    </source>
</evidence>
<feature type="active site" evidence="1">
    <location>
        <position position="339"/>
    </location>
</feature>
<dbReference type="EMBL" id="JACXLD010000011">
    <property type="protein sequence ID" value="MBD2860085.1"/>
    <property type="molecule type" value="Genomic_DNA"/>
</dbReference>
<dbReference type="InterPro" id="IPR040198">
    <property type="entry name" value="Fido_containing"/>
</dbReference>
<sequence>MTKYNDFSGRISLFHDFPLLPEDIPLAGYSALIQAHALRVPAPDFLSAIGTKHRLIDQGTWRFYTPRHRPEDTLLGHLTFALKYEGLDLGILSALFRSIEPGEITEIVQNEPTGSYSRRIWFLFEWLTDIELPLEDAKRGNFVELVSEKLQYPGPPRDSRRHRVRNNLPGTRVFCPLIRRTAKLDALISENLSKVATEQTGKTHGDLLSRAAAFLLLKDSKASYSIEGESPPHNRLERWGRVIGQAGQRKLSIDELEALQEAVIPDHRFVIPGLRFEGGFVGEHDRVTGMPLPDHISARAEDLESLIGGMIEAYELLLESDYDPVLAATLIAFGFVFIHPFEDGNGRIHRYLIHHVLAETGFVPKGLVFPVSAVILERIEAYREALEHFSKRRLDLIEWRPTGKNNVEVLNETAELYRFFDATAQAEFLYDCVAETVNVTLPEEVNYLNRYDQLNTFIKNYLDMPDRMVDLLIRFLHQNGGLFSKRAMEKEFAALAEAERHAIEQRYKAIFGGDAE</sequence>
<dbReference type="PANTHER" id="PTHR13504:SF38">
    <property type="entry name" value="FIDO DOMAIN-CONTAINING PROTEIN"/>
    <property type="match status" value="1"/>
</dbReference>
<name>A0A927C2H3_9GAMM</name>
<organism evidence="4 5">
    <name type="scientific">Spongiibacter pelagi</name>
    <dbReference type="NCBI Taxonomy" id="2760804"/>
    <lineage>
        <taxon>Bacteria</taxon>
        <taxon>Pseudomonadati</taxon>
        <taxon>Pseudomonadota</taxon>
        <taxon>Gammaproteobacteria</taxon>
        <taxon>Cellvibrionales</taxon>
        <taxon>Spongiibacteraceae</taxon>
        <taxon>Spongiibacter</taxon>
    </lineage>
</organism>
<dbReference type="Pfam" id="PF02661">
    <property type="entry name" value="Fic"/>
    <property type="match status" value="1"/>
</dbReference>
<dbReference type="SUPFAM" id="SSF140931">
    <property type="entry name" value="Fic-like"/>
    <property type="match status" value="1"/>
</dbReference>
<evidence type="ECO:0000256" key="1">
    <source>
        <dbReference type="PIRSR" id="PIRSR640198-1"/>
    </source>
</evidence>
<keyword evidence="5" id="KW-1185">Reference proteome</keyword>
<accession>A0A927C2H3</accession>
<feature type="binding site" evidence="2">
    <location>
        <begin position="343"/>
        <end position="350"/>
    </location>
    <ligand>
        <name>ATP</name>
        <dbReference type="ChEBI" id="CHEBI:30616"/>
    </ligand>
</feature>
<evidence type="ECO:0000259" key="3">
    <source>
        <dbReference type="PROSITE" id="PS51459"/>
    </source>
</evidence>
<reference evidence="4" key="1">
    <citation type="submission" date="2020-09" db="EMBL/GenBank/DDBJ databases">
        <authorList>
            <person name="Yoon J.-W."/>
        </authorList>
    </citation>
    <scope>NUCLEOTIDE SEQUENCE</scope>
    <source>
        <strain evidence="4">KMU-158</strain>
    </source>
</reference>
<dbReference type="InterPro" id="IPR003812">
    <property type="entry name" value="Fido"/>
</dbReference>
<dbReference type="AlphaFoldDB" id="A0A927C2H3"/>